<dbReference type="PANTHER" id="PTHR23303">
    <property type="entry name" value="CARBOXYPEPTIDASE REGULATORY REGION-CONTAINING"/>
    <property type="match status" value="1"/>
</dbReference>
<feature type="region of interest" description="Disordered" evidence="4">
    <location>
        <begin position="314"/>
        <end position="334"/>
    </location>
</feature>
<feature type="region of interest" description="Disordered" evidence="4">
    <location>
        <begin position="1713"/>
        <end position="1734"/>
    </location>
</feature>
<keyword evidence="3" id="KW-0732">Signal</keyword>
<dbReference type="EMBL" id="BLXX01000001">
    <property type="protein sequence ID" value="GFO58129.1"/>
    <property type="molecule type" value="Genomic_DNA"/>
</dbReference>
<reference evidence="7" key="1">
    <citation type="submission" date="2020-06" db="EMBL/GenBank/DDBJ databases">
        <title>Draft genomic sequence of Geomonas sp. Red330.</title>
        <authorList>
            <person name="Itoh H."/>
            <person name="Zhenxing X."/>
            <person name="Ushijima N."/>
            <person name="Masuda Y."/>
            <person name="Shiratori Y."/>
            <person name="Senoo K."/>
        </authorList>
    </citation>
    <scope>NUCLEOTIDE SEQUENCE [LARGE SCALE GENOMIC DNA]</scope>
    <source>
        <strain evidence="7">Red330</strain>
    </source>
</reference>
<dbReference type="InterPro" id="IPR033764">
    <property type="entry name" value="Sdr_B"/>
</dbReference>
<comment type="subcellular location">
    <subcellularLocation>
        <location evidence="1">Secreted</location>
    </subcellularLocation>
</comment>
<evidence type="ECO:0000256" key="1">
    <source>
        <dbReference type="ARBA" id="ARBA00004613"/>
    </source>
</evidence>
<feature type="domain" description="SD-repeat containing protein B" evidence="5">
    <location>
        <begin position="243"/>
        <end position="352"/>
    </location>
</feature>
<feature type="domain" description="SD-repeat containing protein B" evidence="5">
    <location>
        <begin position="703"/>
        <end position="809"/>
    </location>
</feature>
<proteinExistence type="predicted"/>
<evidence type="ECO:0000256" key="4">
    <source>
        <dbReference type="SAM" id="MobiDB-lite"/>
    </source>
</evidence>
<feature type="domain" description="SD-repeat containing protein B" evidence="5">
    <location>
        <begin position="590"/>
        <end position="695"/>
    </location>
</feature>
<feature type="domain" description="SD-repeat containing protein B" evidence="5">
    <location>
        <begin position="477"/>
        <end position="582"/>
    </location>
</feature>
<dbReference type="SUPFAM" id="SSF117074">
    <property type="entry name" value="Hypothetical protein PA1324"/>
    <property type="match status" value="10"/>
</dbReference>
<feature type="domain" description="SD-repeat containing protein B" evidence="5">
    <location>
        <begin position="129"/>
        <end position="236"/>
    </location>
</feature>
<evidence type="ECO:0000256" key="3">
    <source>
        <dbReference type="ARBA" id="ARBA00022729"/>
    </source>
</evidence>
<evidence type="ECO:0000313" key="6">
    <source>
        <dbReference type="EMBL" id="GFO58129.1"/>
    </source>
</evidence>
<dbReference type="PANTHER" id="PTHR23303:SF15">
    <property type="entry name" value="COLOSSIN-A"/>
    <property type="match status" value="1"/>
</dbReference>
<evidence type="ECO:0000313" key="7">
    <source>
        <dbReference type="Proteomes" id="UP000556026"/>
    </source>
</evidence>
<dbReference type="GO" id="GO:0005576">
    <property type="term" value="C:extracellular region"/>
    <property type="evidence" value="ECO:0007669"/>
    <property type="project" value="UniProtKB-SubCell"/>
</dbReference>
<dbReference type="RefSeq" id="WP_183352974.1">
    <property type="nucleotide sequence ID" value="NZ_BLXX01000001.1"/>
</dbReference>
<keyword evidence="2" id="KW-0964">Secreted</keyword>
<feature type="compositionally biased region" description="Polar residues" evidence="4">
    <location>
        <begin position="1721"/>
        <end position="1730"/>
    </location>
</feature>
<dbReference type="InterPro" id="IPR051417">
    <property type="entry name" value="SDr/BOS_complex"/>
</dbReference>
<sequence length="1869" mass="190747">MGPIPQKPVCNGVIGDFVWNDQNRNGIQDAGEPGIDNVRLILKDPGGSELTSTLSGPNGAYLFTGLCAGSYTVNVDQATLPAGFVPSPLYQGGDATRDSNPSGSQVTLATGTSSERSIDFGYNSPCTGAIGDLVWHDQNRNGFQDPGEPGINGVLVNLRDPASGNLLGATTTNGSGNYQFTGLCAGGYRVEVLPPAGFAPSPALAGANRAADSNPNPAEVTLPDDVTSDPTVDFGFNTPCTGSIGDFVWQDLNRNGIQDAGEPGLNGVRVFLKDSFSNLVASASTTGNGFYQFTGLCAGNYRVEVDTATLPAGLVPSPVEQGSDRGADSNKSPAPVVLDSDASQDATIDFGFNTPCSGYIGDLVWLDANRDGIQNPGESGINGVTVLLKDAANTTIQTTSTGTGPVGQQGYYGFSGLCAGSYTVEVITPVNLEPSPSLAGADRSVDSNGSPAAVYLPADNAVEPTIDFAFNPPCSGTVGNLVWDDANRNGIQEAGEAGIDGATVNLRDDSGVLVSSTTTAGGGLYLFSGLCAGSYLVEVIPPAGRAPSPTLAGSDRNLDSNPNPAPVLLADDFGSDLSVDFGFNTPCSGAIGDLVWHDTNRDGIQGSSEPGIAGAQVTLKNEQGTVIAATSSNASGGYRFGGLCRGSYTVEVATPAGFAPSPTLQGNDRGLDSNPVPAPVFLADDASQNLDTDFGFNTPCTGALGDFVWNDLNGDGIQDAAEPGIAGVVVNLRDGLNTLLRTTQTLGDGSYRFLGLCAGEYRVEVVPPAGLAASPVAAGGNPALDSNPNPAAVTLPQDNAFDLTLDFGFFRAVPGLGVTASCLNAPAPGLPITISATVTNTGNEPLTGLSCSDSQGSQLAGVPTTLAPGLGLTLTGSYLPAGSGSSDTVTCSATGALDQGSVSASSSASCGIVSAPALTLTASCTNAPAPGLPVTVSAVLTNSGNEPLAGFTCTDGQGAPLSGVPTLLLPGGSATVSGSYLPASATSSDTISCNARGTINGVTVSAESSASCGTDGTLCLRVKKQVSTTCTVTGGKDKHCKSDEIKDEHCRRHDADPRYCRDSASTKTGYCHEVSRKQAHCAGSETKASHCAKTDCDKSYCERPDLDKDDYCKIPAVPVCVPVWLDADTPESGAPVVPVVKTGTDSGDDLLSKLSGGSLADSIPGWLAKILQALSRDDSDQADLREATDSEATASLKCDSSEYYQGHQRQSGLAFRFIVENCGTSELTQVTLNDARLGISGYEVGALAAGASITIGSDAIAKLSQPDFTCTSSFVNTAWVTGSDLFGRSASASDDAFVLCNTKNCSFTLGYWKNHPGNWPVTSLKLGSVSYTQSQLLSIFETPVSGNGLIMLAQQLAAAKLNLANGTQLPAALQQAMASADQMIGSLAVPPVGSGSLPSPQTSALVQTLDSYNNGSYPGGPSHCGETQPPGCTGVIGDFVWNDLNRNAAYNTGEPGLSGVKVTLSNGKSTTTDATGHYQFTGLCAGSYQVKVFPPCGFQPTSASTVSVTLSGSASTNLSADFGMARPSVSCSGKIGDFIWKDLNKSGIQDWGEPGLPGVTVSLGNGASTTSDANGYYQFTGLCAGEYQVSVGTPTGYTPSPASQGSNSTKDSKASPTKVSLTSNTSSVQNLDYGFYKSAAPSCTGVIGNYVWNDTNKNGLQDCSEKGIAGVVLRLSSGQSAVTDADGHYLFTGLCAGSYTVSVVTPEGYLPSPTLKGGSRASDSNPTPSAVSFGDNRGSDLSVDFGFWKVPQPKPGQSQGCSLGYWKTHSANWPAASHGYDNFDSVFGVNAFSPDITLLQALSLGGGGLYNLARQATAALLNAGDGRLKGFPLSASELKGAVAAAVAAGSYDPLAATLEGYNNLSCPLN</sequence>
<feature type="region of interest" description="Disordered" evidence="4">
    <location>
        <begin position="1595"/>
        <end position="1621"/>
    </location>
</feature>
<accession>A0A6V8MEM9</accession>
<feature type="domain" description="SD-repeat containing protein B" evidence="5">
    <location>
        <begin position="360"/>
        <end position="453"/>
    </location>
</feature>
<dbReference type="Gene3D" id="2.60.40.10">
    <property type="entry name" value="Immunoglobulins"/>
    <property type="match status" value="10"/>
</dbReference>
<protein>
    <recommendedName>
        <fullName evidence="5">SD-repeat containing protein B domain-containing protein</fullName>
    </recommendedName>
</protein>
<evidence type="ECO:0000256" key="2">
    <source>
        <dbReference type="ARBA" id="ARBA00022525"/>
    </source>
</evidence>
<dbReference type="Pfam" id="PF17210">
    <property type="entry name" value="SdrD_B"/>
    <property type="match status" value="10"/>
</dbReference>
<organism evidence="6 7">
    <name type="scientific">Geomonas silvestris</name>
    <dbReference type="NCBI Taxonomy" id="2740184"/>
    <lineage>
        <taxon>Bacteria</taxon>
        <taxon>Pseudomonadati</taxon>
        <taxon>Thermodesulfobacteriota</taxon>
        <taxon>Desulfuromonadia</taxon>
        <taxon>Geobacterales</taxon>
        <taxon>Geobacteraceae</taxon>
        <taxon>Geomonas</taxon>
    </lineage>
</organism>
<feature type="domain" description="SD-repeat containing protein B" evidence="5">
    <location>
        <begin position="1534"/>
        <end position="1625"/>
    </location>
</feature>
<dbReference type="Proteomes" id="UP000556026">
    <property type="component" value="Unassembled WGS sequence"/>
</dbReference>
<evidence type="ECO:0000259" key="5">
    <source>
        <dbReference type="Pfam" id="PF17210"/>
    </source>
</evidence>
<comment type="caution">
    <text evidence="6">The sequence shown here is derived from an EMBL/GenBank/DDBJ whole genome shotgun (WGS) entry which is preliminary data.</text>
</comment>
<name>A0A6V8MEM9_9BACT</name>
<feature type="domain" description="SD-repeat containing protein B" evidence="5">
    <location>
        <begin position="1647"/>
        <end position="1746"/>
    </location>
</feature>
<feature type="domain" description="SD-repeat containing protein B" evidence="5">
    <location>
        <begin position="1436"/>
        <end position="1506"/>
    </location>
</feature>
<keyword evidence="7" id="KW-1185">Reference proteome</keyword>
<dbReference type="InterPro" id="IPR013783">
    <property type="entry name" value="Ig-like_fold"/>
</dbReference>
<gene>
    <name evidence="6" type="ORF">GMST_04540</name>
</gene>
<feature type="domain" description="SD-repeat containing protein B" evidence="5">
    <location>
        <begin position="14"/>
        <end position="122"/>
    </location>
</feature>